<dbReference type="GO" id="GO:0005886">
    <property type="term" value="C:plasma membrane"/>
    <property type="evidence" value="ECO:0007669"/>
    <property type="project" value="UniProtKB-SubCell"/>
</dbReference>
<evidence type="ECO:0000256" key="13">
    <source>
        <dbReference type="SAM" id="Phobius"/>
    </source>
</evidence>
<evidence type="ECO:0000256" key="7">
    <source>
        <dbReference type="ARBA" id="ARBA00023136"/>
    </source>
</evidence>
<dbReference type="PROSITE" id="PS50262">
    <property type="entry name" value="G_PROTEIN_RECEP_F1_2"/>
    <property type="match status" value="1"/>
</dbReference>
<keyword evidence="6 11" id="KW-0297">G-protein coupled receptor</keyword>
<evidence type="ECO:0000256" key="4">
    <source>
        <dbReference type="ARBA" id="ARBA00022692"/>
    </source>
</evidence>
<name>A0A6J0BDT3_NEOLC</name>
<feature type="transmembrane region" description="Helical" evidence="13">
    <location>
        <begin position="201"/>
        <end position="229"/>
    </location>
</feature>
<evidence type="ECO:0000256" key="5">
    <source>
        <dbReference type="ARBA" id="ARBA00022989"/>
    </source>
</evidence>
<dbReference type="CDD" id="cd00637">
    <property type="entry name" value="7tm_classA_rhodopsin-like"/>
    <property type="match status" value="1"/>
</dbReference>
<gene>
    <name evidence="16 17" type="primary">LOC107219351</name>
</gene>
<evidence type="ECO:0000256" key="12">
    <source>
        <dbReference type="SAM" id="MobiDB-lite"/>
    </source>
</evidence>
<keyword evidence="5 13" id="KW-1133">Transmembrane helix</keyword>
<organism evidence="15 16">
    <name type="scientific">Neodiprion lecontei</name>
    <name type="common">Redheaded pine sawfly</name>
    <dbReference type="NCBI Taxonomy" id="441921"/>
    <lineage>
        <taxon>Eukaryota</taxon>
        <taxon>Metazoa</taxon>
        <taxon>Ecdysozoa</taxon>
        <taxon>Arthropoda</taxon>
        <taxon>Hexapoda</taxon>
        <taxon>Insecta</taxon>
        <taxon>Pterygota</taxon>
        <taxon>Neoptera</taxon>
        <taxon>Endopterygota</taxon>
        <taxon>Hymenoptera</taxon>
        <taxon>Tenthredinoidea</taxon>
        <taxon>Diprionidae</taxon>
        <taxon>Diprioninae</taxon>
        <taxon>Neodiprion</taxon>
    </lineage>
</organism>
<feature type="region of interest" description="Disordered" evidence="12">
    <location>
        <begin position="361"/>
        <end position="399"/>
    </location>
</feature>
<dbReference type="RefSeq" id="XP_015513035.2">
    <property type="nucleotide sequence ID" value="XM_015657549.2"/>
</dbReference>
<dbReference type="Pfam" id="PF00001">
    <property type="entry name" value="7tm_1"/>
    <property type="match status" value="1"/>
</dbReference>
<dbReference type="InterPro" id="IPR000276">
    <property type="entry name" value="GPCR_Rhodpsn"/>
</dbReference>
<keyword evidence="9" id="KW-0325">Glycoprotein</keyword>
<feature type="transmembrane region" description="Helical" evidence="13">
    <location>
        <begin position="47"/>
        <end position="71"/>
    </location>
</feature>
<dbReference type="OrthoDB" id="10011551at2759"/>
<feature type="transmembrane region" description="Helical" evidence="13">
    <location>
        <begin position="158"/>
        <end position="181"/>
    </location>
</feature>
<feature type="transmembrane region" description="Helical" evidence="13">
    <location>
        <begin position="116"/>
        <end position="137"/>
    </location>
</feature>
<evidence type="ECO:0000256" key="2">
    <source>
        <dbReference type="ARBA" id="ARBA00010663"/>
    </source>
</evidence>
<protein>
    <submittedName>
        <fullName evidence="16 17">5-hydroxytryptamine receptor 1A-like</fullName>
    </submittedName>
</protein>
<dbReference type="SUPFAM" id="SSF81321">
    <property type="entry name" value="Family A G protein-coupled receptor-like"/>
    <property type="match status" value="1"/>
</dbReference>
<proteinExistence type="inferred from homology"/>
<reference evidence="16 17" key="1">
    <citation type="submission" date="2025-05" db="UniProtKB">
        <authorList>
            <consortium name="RefSeq"/>
        </authorList>
    </citation>
    <scope>IDENTIFICATION</scope>
    <source>
        <tissue evidence="16 17">Thorax and Abdomen</tissue>
    </source>
</reference>
<evidence type="ECO:0000313" key="15">
    <source>
        <dbReference type="Proteomes" id="UP000829291"/>
    </source>
</evidence>
<dbReference type="InParanoid" id="A0A6J0BDT3"/>
<dbReference type="Gene3D" id="1.20.1070.10">
    <property type="entry name" value="Rhodopsin 7-helix transmembrane proteins"/>
    <property type="match status" value="1"/>
</dbReference>
<feature type="transmembrane region" description="Helical" evidence="13">
    <location>
        <begin position="283"/>
        <end position="307"/>
    </location>
</feature>
<keyword evidence="4 11" id="KW-0812">Transmembrane</keyword>
<keyword evidence="7 13" id="KW-0472">Membrane</keyword>
<feature type="transmembrane region" description="Helical" evidence="13">
    <location>
        <begin position="319"/>
        <end position="345"/>
    </location>
</feature>
<dbReference type="GO" id="GO:0001973">
    <property type="term" value="P:G protein-coupled adenosine receptor signaling pathway"/>
    <property type="evidence" value="ECO:0007669"/>
    <property type="project" value="TreeGrafter"/>
</dbReference>
<evidence type="ECO:0000256" key="8">
    <source>
        <dbReference type="ARBA" id="ARBA00023170"/>
    </source>
</evidence>
<dbReference type="AlphaFoldDB" id="A0A6J0BDT3"/>
<dbReference type="GeneID" id="107219351"/>
<evidence type="ECO:0000313" key="17">
    <source>
        <dbReference type="RefSeq" id="XP_046601164.1"/>
    </source>
</evidence>
<keyword evidence="15" id="KW-1185">Reference proteome</keyword>
<keyword evidence="8 11" id="KW-0675">Receptor</keyword>
<dbReference type="InterPro" id="IPR017452">
    <property type="entry name" value="GPCR_Rhodpsn_7TM"/>
</dbReference>
<comment type="similarity">
    <text evidence="2 11">Belongs to the G-protein coupled receptor 1 family.</text>
</comment>
<accession>A0A6J0BDT3</accession>
<dbReference type="KEGG" id="nlo:107219351"/>
<keyword evidence="10 11" id="KW-0807">Transducer</keyword>
<dbReference type="PRINTS" id="PR00237">
    <property type="entry name" value="GPCRRHODOPSN"/>
</dbReference>
<feature type="transmembrane region" description="Helical" evidence="13">
    <location>
        <begin position="83"/>
        <end position="104"/>
    </location>
</feature>
<evidence type="ECO:0000313" key="16">
    <source>
        <dbReference type="RefSeq" id="XP_015513035.2"/>
    </source>
</evidence>
<feature type="domain" description="G-protein coupled receptors family 1 profile" evidence="14">
    <location>
        <begin position="59"/>
        <end position="342"/>
    </location>
</feature>
<evidence type="ECO:0000259" key="14">
    <source>
        <dbReference type="PROSITE" id="PS50262"/>
    </source>
</evidence>
<dbReference type="RefSeq" id="XP_046601164.1">
    <property type="nucleotide sequence ID" value="XM_046745208.1"/>
</dbReference>
<keyword evidence="3" id="KW-1003">Cell membrane</keyword>
<evidence type="ECO:0000256" key="10">
    <source>
        <dbReference type="ARBA" id="ARBA00023224"/>
    </source>
</evidence>
<dbReference type="Proteomes" id="UP000829291">
    <property type="component" value="Chromosome 7"/>
</dbReference>
<sequence>MAEENYTTANSILQTTIQGIMFNETGNQHLNLSEVHSAKTQLKLYDIFVPILGCLIIVTNLIVVLSSGLIIKKGVSPKTTYLFLGNVAMADLVTGAAVLLGQFYPKSYRDHLSCAIQLGMIVSSTVASLYSVGLIAVDRFLYIVHGMNYSRWMYSKRARLLILFTWVVGIILGFLPATGLWTGSTDRGRICWFTHLAPPGLILLITIIGLLPILLVLVLYGIILYHAIIKVLQLRRMGRNRTNPTASRDEDFRIFRGGDSASNNDAAKKTSKNKPSKIKAVKVVMFTCGSIVLTWIPYFVACTIYVFSCDFVAGECKTLRVAIASPLAILGFLNSLFNPVIYAWWHTGFRTVMKKVLRKGRSSNSNQSCNTPSTKSSQRSGSTKSKSSGNSSDVDMHPI</sequence>
<feature type="compositionally biased region" description="Low complexity" evidence="12">
    <location>
        <begin position="373"/>
        <end position="392"/>
    </location>
</feature>
<dbReference type="PANTHER" id="PTHR24246">
    <property type="entry name" value="OLFACTORY RECEPTOR AND ADENOSINE RECEPTOR"/>
    <property type="match status" value="1"/>
</dbReference>
<dbReference type="PROSITE" id="PS00237">
    <property type="entry name" value="G_PROTEIN_RECEP_F1_1"/>
    <property type="match status" value="1"/>
</dbReference>
<evidence type="ECO:0000256" key="3">
    <source>
        <dbReference type="ARBA" id="ARBA00022475"/>
    </source>
</evidence>
<evidence type="ECO:0000256" key="6">
    <source>
        <dbReference type="ARBA" id="ARBA00023040"/>
    </source>
</evidence>
<dbReference type="GO" id="GO:0007189">
    <property type="term" value="P:adenylate cyclase-activating G protein-coupled receptor signaling pathway"/>
    <property type="evidence" value="ECO:0007669"/>
    <property type="project" value="TreeGrafter"/>
</dbReference>
<evidence type="ECO:0000256" key="11">
    <source>
        <dbReference type="RuleBase" id="RU000688"/>
    </source>
</evidence>
<dbReference type="GO" id="GO:0004930">
    <property type="term" value="F:G protein-coupled receptor activity"/>
    <property type="evidence" value="ECO:0007669"/>
    <property type="project" value="UniProtKB-KW"/>
</dbReference>
<evidence type="ECO:0000256" key="9">
    <source>
        <dbReference type="ARBA" id="ARBA00023180"/>
    </source>
</evidence>
<evidence type="ECO:0000256" key="1">
    <source>
        <dbReference type="ARBA" id="ARBA00004651"/>
    </source>
</evidence>
<comment type="subcellular location">
    <subcellularLocation>
        <location evidence="1">Cell membrane</location>
        <topology evidence="1">Multi-pass membrane protein</topology>
    </subcellularLocation>
</comment>
<dbReference type="PANTHER" id="PTHR24246:SF27">
    <property type="entry name" value="ADENOSINE RECEPTOR, ISOFORM A"/>
    <property type="match status" value="1"/>
</dbReference>
<feature type="compositionally biased region" description="Polar residues" evidence="12">
    <location>
        <begin position="362"/>
        <end position="372"/>
    </location>
</feature>